<gene>
    <name evidence="2" type="ORF">C8E97_1809</name>
</gene>
<evidence type="ECO:0000313" key="3">
    <source>
        <dbReference type="Proteomes" id="UP000282084"/>
    </source>
</evidence>
<organism evidence="2 3">
    <name type="scientific">Saccharothrix australiensis</name>
    <dbReference type="NCBI Taxonomy" id="2072"/>
    <lineage>
        <taxon>Bacteria</taxon>
        <taxon>Bacillati</taxon>
        <taxon>Actinomycetota</taxon>
        <taxon>Actinomycetes</taxon>
        <taxon>Pseudonocardiales</taxon>
        <taxon>Pseudonocardiaceae</taxon>
        <taxon>Saccharothrix</taxon>
    </lineage>
</organism>
<keyword evidence="1" id="KW-0472">Membrane</keyword>
<evidence type="ECO:0000313" key="2">
    <source>
        <dbReference type="EMBL" id="RKT53250.1"/>
    </source>
</evidence>
<dbReference type="RefSeq" id="WP_121003377.1">
    <property type="nucleotide sequence ID" value="NZ_RBXO01000001.1"/>
</dbReference>
<keyword evidence="1" id="KW-0812">Transmembrane</keyword>
<keyword evidence="1" id="KW-1133">Transmembrane helix</keyword>
<dbReference type="OrthoDB" id="3697599at2"/>
<reference evidence="2 3" key="1">
    <citation type="submission" date="2018-10" db="EMBL/GenBank/DDBJ databases">
        <title>Sequencing the genomes of 1000 actinobacteria strains.</title>
        <authorList>
            <person name="Klenk H.-P."/>
        </authorList>
    </citation>
    <scope>NUCLEOTIDE SEQUENCE [LARGE SCALE GENOMIC DNA]</scope>
    <source>
        <strain evidence="2 3">DSM 43800</strain>
    </source>
</reference>
<dbReference type="Proteomes" id="UP000282084">
    <property type="component" value="Unassembled WGS sequence"/>
</dbReference>
<comment type="caution">
    <text evidence="2">The sequence shown here is derived from an EMBL/GenBank/DDBJ whole genome shotgun (WGS) entry which is preliminary data.</text>
</comment>
<evidence type="ECO:0000256" key="1">
    <source>
        <dbReference type="SAM" id="Phobius"/>
    </source>
</evidence>
<dbReference type="AlphaFoldDB" id="A0A495VWF5"/>
<dbReference type="EMBL" id="RBXO01000001">
    <property type="protein sequence ID" value="RKT53250.1"/>
    <property type="molecule type" value="Genomic_DNA"/>
</dbReference>
<name>A0A495VWF5_9PSEU</name>
<proteinExistence type="predicted"/>
<keyword evidence="3" id="KW-1185">Reference proteome</keyword>
<feature type="transmembrane region" description="Helical" evidence="1">
    <location>
        <begin position="70"/>
        <end position="90"/>
    </location>
</feature>
<sequence length="100" mass="9741">MSPRTVAAVVGVSFFLAGLLIALVPTAADAPSGRAVPCGNSLGGGFDEVGVRAESPALVGICGRLRSERLAWAAPVTGVGLVVVVGSLLVRRGSSGGAAA</sequence>
<accession>A0A495VWF5</accession>
<protein>
    <submittedName>
        <fullName evidence="2">Uncharacterized protein</fullName>
    </submittedName>
</protein>